<evidence type="ECO:0000313" key="2">
    <source>
        <dbReference type="Proteomes" id="UP001153332"/>
    </source>
</evidence>
<keyword evidence="2" id="KW-1185">Reference proteome</keyword>
<name>A0ACC2JID4_9PEZI</name>
<proteinExistence type="predicted"/>
<evidence type="ECO:0000313" key="1">
    <source>
        <dbReference type="EMBL" id="KAJ8126988.1"/>
    </source>
</evidence>
<gene>
    <name evidence="1" type="ORF">O1611_g6648</name>
</gene>
<comment type="caution">
    <text evidence="1">The sequence shown here is derived from an EMBL/GenBank/DDBJ whole genome shotgun (WGS) entry which is preliminary data.</text>
</comment>
<organism evidence="1 2">
    <name type="scientific">Lasiodiplodia mahajangana</name>
    <dbReference type="NCBI Taxonomy" id="1108764"/>
    <lineage>
        <taxon>Eukaryota</taxon>
        <taxon>Fungi</taxon>
        <taxon>Dikarya</taxon>
        <taxon>Ascomycota</taxon>
        <taxon>Pezizomycotina</taxon>
        <taxon>Dothideomycetes</taxon>
        <taxon>Dothideomycetes incertae sedis</taxon>
        <taxon>Botryosphaeriales</taxon>
        <taxon>Botryosphaeriaceae</taxon>
        <taxon>Lasiodiplodia</taxon>
    </lineage>
</organism>
<reference evidence="1" key="1">
    <citation type="submission" date="2022-12" db="EMBL/GenBank/DDBJ databases">
        <title>Genome Sequence of Lasiodiplodia mahajangana.</title>
        <authorList>
            <person name="Buettner E."/>
        </authorList>
    </citation>
    <scope>NUCLEOTIDE SEQUENCE</scope>
    <source>
        <strain evidence="1">VT137</strain>
    </source>
</reference>
<sequence>MDWPKRVFGADRAVDDVEAVSLVEKPDTYEKPISRRKRHMAIPSCGCVYLSILHIIILTLASVLLKEGFFDNSSSPSQTGRSWSPVQEFVTYKVNTKHPTDHGYYSEYSGPPSEEQDEAWDRLITPVYFNISREELTRAGESFEHIIELTDGGGISGSTFSVTGIILISRSRKTVT</sequence>
<accession>A0ACC2JID4</accession>
<dbReference type="Proteomes" id="UP001153332">
    <property type="component" value="Unassembled WGS sequence"/>
</dbReference>
<dbReference type="EMBL" id="JAPUUL010001608">
    <property type="protein sequence ID" value="KAJ8126988.1"/>
    <property type="molecule type" value="Genomic_DNA"/>
</dbReference>
<protein>
    <submittedName>
        <fullName evidence="1">Uncharacterized protein</fullName>
    </submittedName>
</protein>